<feature type="compositionally biased region" description="Pro residues" evidence="8">
    <location>
        <begin position="337"/>
        <end position="354"/>
    </location>
</feature>
<feature type="compositionally biased region" description="Polar residues" evidence="8">
    <location>
        <begin position="391"/>
        <end position="412"/>
    </location>
</feature>
<dbReference type="Pfam" id="PF11754">
    <property type="entry name" value="Velvet"/>
    <property type="match status" value="2"/>
</dbReference>
<evidence type="ECO:0000256" key="5">
    <source>
        <dbReference type="ARBA" id="ARBA00023163"/>
    </source>
</evidence>
<dbReference type="EMBL" id="ML996577">
    <property type="protein sequence ID" value="KAF2755605.1"/>
    <property type="molecule type" value="Genomic_DNA"/>
</dbReference>
<evidence type="ECO:0000256" key="1">
    <source>
        <dbReference type="ARBA" id="ARBA00004123"/>
    </source>
</evidence>
<accession>A0A6A6VZE7</accession>
<dbReference type="GeneID" id="54486757"/>
<dbReference type="PANTHER" id="PTHR33572">
    <property type="entry name" value="SPORE DEVELOPMENT REGULATOR VOSA"/>
    <property type="match status" value="1"/>
</dbReference>
<keyword evidence="6" id="KW-0539">Nucleus</keyword>
<evidence type="ECO:0000313" key="10">
    <source>
        <dbReference type="EMBL" id="KAF2755605.1"/>
    </source>
</evidence>
<keyword evidence="5" id="KW-0804">Transcription</keyword>
<dbReference type="InterPro" id="IPR038491">
    <property type="entry name" value="Velvet_dom_sf"/>
</dbReference>
<proteinExistence type="inferred from homology"/>
<sequence length="568" mass="63750">MATEIRVHNEEESQSSRFTREGRKITYRLKVIQEPERARACGSGAKSSADRRPVDPPPIVQLVVYEGEGADQQEITFPYSANFFLFATLENARTIAQGRLPAPASFPVLTGTPVAGMAYLDRPDPAGYFIFPDLSVRHEGRYRLSFALYEELKDQKDMDVDQSQAIQVQAAGIDAHVTHRLEVKSKPFTVFSAKKFPGLAESTALSREIAEQGCRVRIRRDVRMRRREEKGGDGKDYDEFDADRSRRSITAEVSRPGTAHSHDSYHAIQRRPSMQEIAQGCQPPFSQAMGPPPAQPTQYQGVPQYSNAPPQHYAPQYASQHQPPQSMMQPPSTSYSPVPPQTYQPQPPPPPPQPQQLIMPQQYGYNQNQSYPQHGYEQHPHSRRESMEYPTPTSDYSRPSFHQQPHTPTYPAQSPMMPSYNHNESVHRQPHLMPPLQPAVPSTSAPGPHLNGYALAPLKTDKVDMSSPPYQMNGSFSSSPHDMQYGHAGKYTPQTPHAGAKRTYSDTFDTKHLNQPLRQGARPTLASEDYRAAYDDNSDDADAPEARAMSYRRADGTSRSRRVPQLMD</sequence>
<feature type="region of interest" description="Disordered" evidence="8">
    <location>
        <begin position="281"/>
        <end position="454"/>
    </location>
</feature>
<evidence type="ECO:0000256" key="3">
    <source>
        <dbReference type="ARBA" id="ARBA00022490"/>
    </source>
</evidence>
<dbReference type="GO" id="GO:0005634">
    <property type="term" value="C:nucleus"/>
    <property type="evidence" value="ECO:0007669"/>
    <property type="project" value="UniProtKB-SubCell"/>
</dbReference>
<keyword evidence="3" id="KW-0963">Cytoplasm</keyword>
<dbReference type="PANTHER" id="PTHR33572:SF14">
    <property type="entry name" value="DEVELOPMENTAL AND SECONDARY METABOLISM REGULATOR VEA"/>
    <property type="match status" value="1"/>
</dbReference>
<keyword evidence="4" id="KW-0805">Transcription regulation</keyword>
<dbReference type="FunFam" id="2.60.40.3960:FF:000001">
    <property type="entry name" value="Sexual development activator VeA"/>
    <property type="match status" value="1"/>
</dbReference>
<evidence type="ECO:0000256" key="2">
    <source>
        <dbReference type="ARBA" id="ARBA00004496"/>
    </source>
</evidence>
<dbReference type="GO" id="GO:0051176">
    <property type="term" value="P:positive regulation of sulfur metabolic process"/>
    <property type="evidence" value="ECO:0007669"/>
    <property type="project" value="UniProtKB-ARBA"/>
</dbReference>
<organism evidence="10 11">
    <name type="scientific">Pseudovirgaria hyperparasitica</name>
    <dbReference type="NCBI Taxonomy" id="470096"/>
    <lineage>
        <taxon>Eukaryota</taxon>
        <taxon>Fungi</taxon>
        <taxon>Dikarya</taxon>
        <taxon>Ascomycota</taxon>
        <taxon>Pezizomycotina</taxon>
        <taxon>Dothideomycetes</taxon>
        <taxon>Dothideomycetes incertae sedis</taxon>
        <taxon>Acrospermales</taxon>
        <taxon>Acrospermaceae</taxon>
        <taxon>Pseudovirgaria</taxon>
    </lineage>
</organism>
<feature type="compositionally biased region" description="Basic and acidic residues" evidence="8">
    <location>
        <begin position="226"/>
        <end position="246"/>
    </location>
</feature>
<dbReference type="GO" id="GO:0043455">
    <property type="term" value="P:regulation of secondary metabolic process"/>
    <property type="evidence" value="ECO:0007669"/>
    <property type="project" value="UniProtKB-ARBA"/>
</dbReference>
<feature type="compositionally biased region" description="Low complexity" evidence="8">
    <location>
        <begin position="319"/>
        <end position="336"/>
    </location>
</feature>
<evidence type="ECO:0000256" key="6">
    <source>
        <dbReference type="ARBA" id="ARBA00023242"/>
    </source>
</evidence>
<evidence type="ECO:0000256" key="7">
    <source>
        <dbReference type="ARBA" id="ARBA00038005"/>
    </source>
</evidence>
<evidence type="ECO:0000313" key="11">
    <source>
        <dbReference type="Proteomes" id="UP000799437"/>
    </source>
</evidence>
<name>A0A6A6VZE7_9PEZI</name>
<keyword evidence="11" id="KW-1185">Reference proteome</keyword>
<feature type="compositionally biased region" description="Polar residues" evidence="8">
    <location>
        <begin position="363"/>
        <end position="372"/>
    </location>
</feature>
<dbReference type="InterPro" id="IPR021740">
    <property type="entry name" value="Velvet"/>
</dbReference>
<feature type="compositionally biased region" description="Polar residues" evidence="8">
    <location>
        <begin position="296"/>
        <end position="309"/>
    </location>
</feature>
<dbReference type="PROSITE" id="PS51821">
    <property type="entry name" value="VELVET"/>
    <property type="match status" value="1"/>
</dbReference>
<feature type="compositionally biased region" description="Basic and acidic residues" evidence="8">
    <location>
        <begin position="376"/>
        <end position="387"/>
    </location>
</feature>
<dbReference type="RefSeq" id="XP_033598056.1">
    <property type="nucleotide sequence ID" value="XM_033745703.1"/>
</dbReference>
<dbReference type="Proteomes" id="UP000799437">
    <property type="component" value="Unassembled WGS sequence"/>
</dbReference>
<protein>
    <recommendedName>
        <fullName evidence="9">Velvet domain-containing protein</fullName>
    </recommendedName>
</protein>
<feature type="domain" description="Velvet" evidence="9">
    <location>
        <begin position="22"/>
        <end position="219"/>
    </location>
</feature>
<comment type="subcellular location">
    <subcellularLocation>
        <location evidence="2">Cytoplasm</location>
    </subcellularLocation>
    <subcellularLocation>
        <location evidence="1">Nucleus</location>
    </subcellularLocation>
</comment>
<dbReference type="OrthoDB" id="5384689at2759"/>
<gene>
    <name evidence="10" type="ORF">EJ05DRAFT_488347</name>
</gene>
<evidence type="ECO:0000259" key="9">
    <source>
        <dbReference type="PROSITE" id="PS51821"/>
    </source>
</evidence>
<dbReference type="GO" id="GO:0034250">
    <property type="term" value="P:positive regulation of amide metabolic process"/>
    <property type="evidence" value="ECO:0007669"/>
    <property type="project" value="UniProtKB-ARBA"/>
</dbReference>
<feature type="region of interest" description="Disordered" evidence="8">
    <location>
        <begin position="226"/>
        <end position="265"/>
    </location>
</feature>
<dbReference type="GO" id="GO:0005737">
    <property type="term" value="C:cytoplasm"/>
    <property type="evidence" value="ECO:0007669"/>
    <property type="project" value="UniProtKB-SubCell"/>
</dbReference>
<evidence type="ECO:0000256" key="4">
    <source>
        <dbReference type="ARBA" id="ARBA00023015"/>
    </source>
</evidence>
<reference evidence="10" key="1">
    <citation type="journal article" date="2020" name="Stud. Mycol.">
        <title>101 Dothideomycetes genomes: a test case for predicting lifestyles and emergence of pathogens.</title>
        <authorList>
            <person name="Haridas S."/>
            <person name="Albert R."/>
            <person name="Binder M."/>
            <person name="Bloem J."/>
            <person name="Labutti K."/>
            <person name="Salamov A."/>
            <person name="Andreopoulos B."/>
            <person name="Baker S."/>
            <person name="Barry K."/>
            <person name="Bills G."/>
            <person name="Bluhm B."/>
            <person name="Cannon C."/>
            <person name="Castanera R."/>
            <person name="Culley D."/>
            <person name="Daum C."/>
            <person name="Ezra D."/>
            <person name="Gonzalez J."/>
            <person name="Henrissat B."/>
            <person name="Kuo A."/>
            <person name="Liang C."/>
            <person name="Lipzen A."/>
            <person name="Lutzoni F."/>
            <person name="Magnuson J."/>
            <person name="Mondo S."/>
            <person name="Nolan M."/>
            <person name="Ohm R."/>
            <person name="Pangilinan J."/>
            <person name="Park H.-J."/>
            <person name="Ramirez L."/>
            <person name="Alfaro M."/>
            <person name="Sun H."/>
            <person name="Tritt A."/>
            <person name="Yoshinaga Y."/>
            <person name="Zwiers L.-H."/>
            <person name="Turgeon B."/>
            <person name="Goodwin S."/>
            <person name="Spatafora J."/>
            <person name="Crous P."/>
            <person name="Grigoriev I."/>
        </authorList>
    </citation>
    <scope>NUCLEOTIDE SEQUENCE</scope>
    <source>
        <strain evidence="10">CBS 121739</strain>
    </source>
</reference>
<dbReference type="AlphaFoldDB" id="A0A6A6VZE7"/>
<dbReference type="Gene3D" id="2.60.40.3960">
    <property type="entry name" value="Velvet domain"/>
    <property type="match status" value="1"/>
</dbReference>
<dbReference type="InterPro" id="IPR037525">
    <property type="entry name" value="Velvet_dom"/>
</dbReference>
<evidence type="ECO:0000256" key="8">
    <source>
        <dbReference type="SAM" id="MobiDB-lite"/>
    </source>
</evidence>
<comment type="similarity">
    <text evidence="7">Belongs to the velvet family. VeA subfamily.</text>
</comment>
<feature type="region of interest" description="Disordered" evidence="8">
    <location>
        <begin position="511"/>
        <end position="568"/>
    </location>
</feature>